<dbReference type="InterPro" id="IPR029052">
    <property type="entry name" value="Metallo-depent_PP-like"/>
</dbReference>
<dbReference type="InterPro" id="IPR006311">
    <property type="entry name" value="TAT_signal"/>
</dbReference>
<dbReference type="Gene3D" id="3.60.21.70">
    <property type="entry name" value="PhoD-like phosphatase"/>
    <property type="match status" value="1"/>
</dbReference>
<dbReference type="CDD" id="cd07389">
    <property type="entry name" value="MPP_PhoD"/>
    <property type="match status" value="1"/>
</dbReference>
<dbReference type="RefSeq" id="WP_106177524.1">
    <property type="nucleotide sequence ID" value="NZ_PVNH01000002.1"/>
</dbReference>
<dbReference type="Pfam" id="PF16655">
    <property type="entry name" value="PhoD_N"/>
    <property type="match status" value="1"/>
</dbReference>
<name>A0A2T0M1K7_9PSEU</name>
<dbReference type="PROSITE" id="PS51318">
    <property type="entry name" value="TAT"/>
    <property type="match status" value="1"/>
</dbReference>
<comment type="caution">
    <text evidence="3">The sequence shown here is derived from an EMBL/GenBank/DDBJ whole genome shotgun (WGS) entry which is preliminary data.</text>
</comment>
<dbReference type="InterPro" id="IPR052900">
    <property type="entry name" value="Phospholipid_Metab_Enz"/>
</dbReference>
<evidence type="ECO:0000313" key="4">
    <source>
        <dbReference type="Proteomes" id="UP000238362"/>
    </source>
</evidence>
<evidence type="ECO:0000259" key="2">
    <source>
        <dbReference type="Pfam" id="PF16655"/>
    </source>
</evidence>
<dbReference type="PANTHER" id="PTHR43606:SF2">
    <property type="entry name" value="ALKALINE PHOSPHATASE FAMILY PROTEIN (AFU_ORTHOLOGUE AFUA_5G03860)"/>
    <property type="match status" value="1"/>
</dbReference>
<gene>
    <name evidence="3" type="ORF">B0I33_102561</name>
</gene>
<dbReference type="SUPFAM" id="SSF56300">
    <property type="entry name" value="Metallo-dependent phosphatases"/>
    <property type="match status" value="1"/>
</dbReference>
<feature type="domain" description="Phospholipase D N-terminal" evidence="2">
    <location>
        <begin position="49"/>
        <end position="147"/>
    </location>
</feature>
<accession>A0A2T0M1K7</accession>
<dbReference type="OrthoDB" id="327733at2"/>
<dbReference type="InterPro" id="IPR038607">
    <property type="entry name" value="PhoD-like_sf"/>
</dbReference>
<dbReference type="InterPro" id="IPR032093">
    <property type="entry name" value="PhoD_N"/>
</dbReference>
<dbReference type="AlphaFoldDB" id="A0A2T0M1K7"/>
<feature type="domain" description="PhoD-like phosphatase metallophosphatase" evidence="1">
    <location>
        <begin position="160"/>
        <end position="495"/>
    </location>
</feature>
<dbReference type="EMBL" id="PVNH01000002">
    <property type="protein sequence ID" value="PRX50440.1"/>
    <property type="molecule type" value="Genomic_DNA"/>
</dbReference>
<protein>
    <submittedName>
        <fullName evidence="3">Alkaline phosphatase D</fullName>
    </submittedName>
</protein>
<dbReference type="Pfam" id="PF09423">
    <property type="entry name" value="PhoD"/>
    <property type="match status" value="1"/>
</dbReference>
<keyword evidence="4" id="KW-1185">Reference proteome</keyword>
<dbReference type="Gene3D" id="2.60.40.380">
    <property type="entry name" value="Purple acid phosphatase-like, N-terminal"/>
    <property type="match status" value="1"/>
</dbReference>
<sequence>MNEPSQWTPNRRDFLALAGLSATAVALGSGAPAGATPGGDRVPADPFRLGVASGDPEPTSVVLWTRLAPDPLAEDGHGGMPAHPVDVHYEVAEDERFARVVRRGRAVASPELAHSVHPEVEGLRPGREYFYRFRAGGEISPVGRTRTAPAPGSGVGRLSFAMASCQAWYHGHFTAYRHLAEEDVDLVFFLGDYVYEYAINSGNLWRQGVSVGPAHDATVRTLEQYRLRYALFKTDPHLQRVHARVPWVGTWDDHEVQNNYADAHSQYGISIEDFERQRAVAYRAYYENMPLRRSSLPDGPDMRLYRRLSWGSLADVHVLDTRQYRDDFPTDSTAGGEHTDPGRSILGERQERWLDQGLRHSRATWNVLAQQVVLAQIDRDTGPGRTFSMDQWDGFTANRDRLFAAVRRYGIGNLVALTGDIHRHVAAELKADFDDPDSATIGTELVTTSVGSDGDGAPTDRYTELWLANPHVKFYDGRRGYVLGTMTPERLTSEFKIVDYVQRDDAAPVSTVARFVTEAGRPGLKREA</sequence>
<dbReference type="InterPro" id="IPR018946">
    <property type="entry name" value="PhoD-like_MPP"/>
</dbReference>
<reference evidence="3 4" key="1">
    <citation type="submission" date="2018-03" db="EMBL/GenBank/DDBJ databases">
        <title>Genomic Encyclopedia of Type Strains, Phase III (KMG-III): the genomes of soil and plant-associated and newly described type strains.</title>
        <authorList>
            <person name="Whitman W."/>
        </authorList>
    </citation>
    <scope>NUCLEOTIDE SEQUENCE [LARGE SCALE GENOMIC DNA]</scope>
    <source>
        <strain evidence="3 4">CGMCC 4.7125</strain>
    </source>
</reference>
<dbReference type="Proteomes" id="UP000238362">
    <property type="component" value="Unassembled WGS sequence"/>
</dbReference>
<dbReference type="PANTHER" id="PTHR43606">
    <property type="entry name" value="PHOSPHATASE, PUTATIVE (AFU_ORTHOLOGUE AFUA_6G08710)-RELATED"/>
    <property type="match status" value="1"/>
</dbReference>
<organism evidence="3 4">
    <name type="scientific">Prauserella shujinwangii</name>
    <dbReference type="NCBI Taxonomy" id="1453103"/>
    <lineage>
        <taxon>Bacteria</taxon>
        <taxon>Bacillati</taxon>
        <taxon>Actinomycetota</taxon>
        <taxon>Actinomycetes</taxon>
        <taxon>Pseudonocardiales</taxon>
        <taxon>Pseudonocardiaceae</taxon>
        <taxon>Prauserella</taxon>
    </lineage>
</organism>
<evidence type="ECO:0000313" key="3">
    <source>
        <dbReference type="EMBL" id="PRX50440.1"/>
    </source>
</evidence>
<proteinExistence type="predicted"/>
<evidence type="ECO:0000259" key="1">
    <source>
        <dbReference type="Pfam" id="PF09423"/>
    </source>
</evidence>